<dbReference type="AlphaFoldDB" id="A0A3B0S8D9"/>
<dbReference type="Pfam" id="PF00583">
    <property type="entry name" value="Acetyltransf_1"/>
    <property type="match status" value="1"/>
</dbReference>
<evidence type="ECO:0000259" key="1">
    <source>
        <dbReference type="PROSITE" id="PS51186"/>
    </source>
</evidence>
<sequence>MTDLVYSVADPAYAEAIVELELLCFPTIDPEHLLTIDDVFDQAEVFPEGAFIARDEDRVVGIASGIFVDYDLADVQHTLDDVLEDGIRSHDPDGEWYYGIDIAVHPEYRGRGIGKRMYELRKQVVRDFGRRGIIAGGVLPGFKDHKDVMSADAYVRAVASGELFDATLSFQIANGFELLGVISGYVDDPQADGWASFIVWRNPDGPL</sequence>
<dbReference type="GO" id="GO:0016747">
    <property type="term" value="F:acyltransferase activity, transferring groups other than amino-acyl groups"/>
    <property type="evidence" value="ECO:0007669"/>
    <property type="project" value="InterPro"/>
</dbReference>
<dbReference type="CDD" id="cd04301">
    <property type="entry name" value="NAT_SF"/>
    <property type="match status" value="1"/>
</dbReference>
<dbReference type="SUPFAM" id="SSF55729">
    <property type="entry name" value="Acyl-CoA N-acyltransferases (Nat)"/>
    <property type="match status" value="1"/>
</dbReference>
<reference evidence="2" key="1">
    <citation type="submission" date="2018-06" db="EMBL/GenBank/DDBJ databases">
        <authorList>
            <person name="Zhirakovskaya E."/>
        </authorList>
    </citation>
    <scope>NUCLEOTIDE SEQUENCE</scope>
</reference>
<feature type="domain" description="N-acetyltransferase" evidence="1">
    <location>
        <begin position="4"/>
        <end position="205"/>
    </location>
</feature>
<dbReference type="PROSITE" id="PS51186">
    <property type="entry name" value="GNAT"/>
    <property type="match status" value="1"/>
</dbReference>
<gene>
    <name evidence="2" type="ORF">MNBD_ACTINO01-2258</name>
</gene>
<proteinExistence type="predicted"/>
<accession>A0A3B0S8D9</accession>
<dbReference type="Gene3D" id="3.40.630.30">
    <property type="match status" value="1"/>
</dbReference>
<organism evidence="2">
    <name type="scientific">hydrothermal vent metagenome</name>
    <dbReference type="NCBI Taxonomy" id="652676"/>
    <lineage>
        <taxon>unclassified sequences</taxon>
        <taxon>metagenomes</taxon>
        <taxon>ecological metagenomes</taxon>
    </lineage>
</organism>
<dbReference type="EMBL" id="UOEI01000084">
    <property type="protein sequence ID" value="VAV92593.1"/>
    <property type="molecule type" value="Genomic_DNA"/>
</dbReference>
<protein>
    <recommendedName>
        <fullName evidence="1">N-acetyltransferase domain-containing protein</fullName>
    </recommendedName>
</protein>
<evidence type="ECO:0000313" key="2">
    <source>
        <dbReference type="EMBL" id="VAV92593.1"/>
    </source>
</evidence>
<dbReference type="InterPro" id="IPR016181">
    <property type="entry name" value="Acyl_CoA_acyltransferase"/>
</dbReference>
<dbReference type="InterPro" id="IPR000182">
    <property type="entry name" value="GNAT_dom"/>
</dbReference>
<name>A0A3B0S8D9_9ZZZZ</name>